<keyword evidence="4" id="KW-0233">DNA recombination</keyword>
<keyword evidence="2" id="KW-0229">DNA integration</keyword>
<evidence type="ECO:0000256" key="1">
    <source>
        <dbReference type="ARBA" id="ARBA00022829"/>
    </source>
</evidence>
<dbReference type="InterPro" id="IPR011010">
    <property type="entry name" value="DNA_brk_join_enz"/>
</dbReference>
<dbReference type="Gene3D" id="1.10.443.10">
    <property type="entry name" value="Intergrase catalytic core"/>
    <property type="match status" value="1"/>
</dbReference>
<dbReference type="GO" id="GO:0015074">
    <property type="term" value="P:DNA integration"/>
    <property type="evidence" value="ECO:0007669"/>
    <property type="project" value="UniProtKB-KW"/>
</dbReference>
<dbReference type="RefSeq" id="WP_114211296.1">
    <property type="nucleotide sequence ID" value="NZ_CP030842.1"/>
</dbReference>
<evidence type="ECO:0000256" key="5">
    <source>
        <dbReference type="PROSITE-ProRule" id="PRU01248"/>
    </source>
</evidence>
<dbReference type="GO" id="GO:0007059">
    <property type="term" value="P:chromosome segregation"/>
    <property type="evidence" value="ECO:0007669"/>
    <property type="project" value="UniProtKB-KW"/>
</dbReference>
<dbReference type="KEGG" id="abas:ACPOL_6904"/>
<keyword evidence="3 5" id="KW-0238">DNA-binding</keyword>
<evidence type="ECO:0000313" key="9">
    <source>
        <dbReference type="Proteomes" id="UP000253606"/>
    </source>
</evidence>
<dbReference type="Proteomes" id="UP000253606">
    <property type="component" value="Plasmid pACPOL2"/>
</dbReference>
<keyword evidence="1" id="KW-0159">Chromosome partition</keyword>
<sequence length="313" mass="34229">MTAELEIELQPAGNRPSEAFLIDLVVNGVTSEHSRRSYKTGLKAFFTWIRLSGAGRAFTKALVQQYRSSLLDQGLSASTVNLRLSPIRKLAREMADNQLLDPAAAAAIERVPGIEKRGNRAGNWLMKEQANDLLNAPSPKTLPGIRDRAVLALLLGCGLRRAELLRINIEDLQQREGRWVLPDMAGKGGRVRTVTVPAGVKSRIDAWLCASGISQGRLFRPVTKAGVLAGEEIRDEKAVWRLVMRYAKTSGLGKLAPHDLRRTCAKLCRKAGGELEQIQLLLGHASIQTTERYLGTEQALAHAVNDAIGLDMA</sequence>
<reference evidence="8 9" key="1">
    <citation type="journal article" date="2018" name="Front. Microbiol.">
        <title>Hydrolytic Capabilities as a Key to Environmental Success: Chitinolytic and Cellulolytic Acidobacteria From Acidic Sub-arctic Soils and Boreal Peatlands.</title>
        <authorList>
            <person name="Belova S.E."/>
            <person name="Ravin N.V."/>
            <person name="Pankratov T.A."/>
            <person name="Rakitin A.L."/>
            <person name="Ivanova A.A."/>
            <person name="Beletsky A.V."/>
            <person name="Mardanov A.V."/>
            <person name="Sinninghe Damste J.S."/>
            <person name="Dedysh S.N."/>
        </authorList>
    </citation>
    <scope>NUCLEOTIDE SEQUENCE [LARGE SCALE GENOMIC DNA]</scope>
    <source>
        <strain evidence="8 9">SBC82</strain>
        <plasmid evidence="9">pacpol2</plasmid>
    </source>
</reference>
<evidence type="ECO:0000259" key="7">
    <source>
        <dbReference type="PROSITE" id="PS51900"/>
    </source>
</evidence>
<dbReference type="Gene3D" id="1.10.150.130">
    <property type="match status" value="1"/>
</dbReference>
<dbReference type="OrthoDB" id="107867at2"/>
<dbReference type="GO" id="GO:0006310">
    <property type="term" value="P:DNA recombination"/>
    <property type="evidence" value="ECO:0007669"/>
    <property type="project" value="UniProtKB-KW"/>
</dbReference>
<geneLocation type="plasmid" evidence="9">
    <name>pacpol2</name>
</geneLocation>
<name>A0A2Z5GA22_9BACT</name>
<dbReference type="Pfam" id="PF00589">
    <property type="entry name" value="Phage_integrase"/>
    <property type="match status" value="1"/>
</dbReference>
<dbReference type="AlphaFoldDB" id="A0A2Z5GA22"/>
<dbReference type="InterPro" id="IPR050090">
    <property type="entry name" value="Tyrosine_recombinase_XerCD"/>
</dbReference>
<dbReference type="InterPro" id="IPR002104">
    <property type="entry name" value="Integrase_catalytic"/>
</dbReference>
<dbReference type="PROSITE" id="PS51898">
    <property type="entry name" value="TYR_RECOMBINASE"/>
    <property type="match status" value="1"/>
</dbReference>
<dbReference type="InterPro" id="IPR013762">
    <property type="entry name" value="Integrase-like_cat_sf"/>
</dbReference>
<organism evidence="8 9">
    <name type="scientific">Acidisarcina polymorpha</name>
    <dbReference type="NCBI Taxonomy" id="2211140"/>
    <lineage>
        <taxon>Bacteria</taxon>
        <taxon>Pseudomonadati</taxon>
        <taxon>Acidobacteriota</taxon>
        <taxon>Terriglobia</taxon>
        <taxon>Terriglobales</taxon>
        <taxon>Acidobacteriaceae</taxon>
        <taxon>Acidisarcina</taxon>
    </lineage>
</organism>
<dbReference type="Pfam" id="PF02899">
    <property type="entry name" value="Phage_int_SAM_1"/>
    <property type="match status" value="1"/>
</dbReference>
<keyword evidence="8" id="KW-0614">Plasmid</keyword>
<gene>
    <name evidence="8" type="ORF">ACPOL_6904</name>
</gene>
<dbReference type="SUPFAM" id="SSF47823">
    <property type="entry name" value="lambda integrase-like, N-terminal domain"/>
    <property type="match status" value="1"/>
</dbReference>
<dbReference type="InterPro" id="IPR044068">
    <property type="entry name" value="CB"/>
</dbReference>
<dbReference type="PANTHER" id="PTHR30349">
    <property type="entry name" value="PHAGE INTEGRASE-RELATED"/>
    <property type="match status" value="1"/>
</dbReference>
<accession>A0A2Z5GA22</accession>
<keyword evidence="9" id="KW-1185">Reference proteome</keyword>
<dbReference type="GO" id="GO:0003677">
    <property type="term" value="F:DNA binding"/>
    <property type="evidence" value="ECO:0007669"/>
    <property type="project" value="UniProtKB-UniRule"/>
</dbReference>
<evidence type="ECO:0000259" key="6">
    <source>
        <dbReference type="PROSITE" id="PS51898"/>
    </source>
</evidence>
<dbReference type="InterPro" id="IPR004107">
    <property type="entry name" value="Integrase_SAM-like_N"/>
</dbReference>
<evidence type="ECO:0000256" key="2">
    <source>
        <dbReference type="ARBA" id="ARBA00022908"/>
    </source>
</evidence>
<evidence type="ECO:0000256" key="4">
    <source>
        <dbReference type="ARBA" id="ARBA00023172"/>
    </source>
</evidence>
<proteinExistence type="predicted"/>
<dbReference type="SUPFAM" id="SSF56349">
    <property type="entry name" value="DNA breaking-rejoining enzymes"/>
    <property type="match status" value="1"/>
</dbReference>
<dbReference type="PROSITE" id="PS51900">
    <property type="entry name" value="CB"/>
    <property type="match status" value="1"/>
</dbReference>
<evidence type="ECO:0000256" key="3">
    <source>
        <dbReference type="ARBA" id="ARBA00023125"/>
    </source>
</evidence>
<dbReference type="EMBL" id="CP030842">
    <property type="protein sequence ID" value="AXC16112.1"/>
    <property type="molecule type" value="Genomic_DNA"/>
</dbReference>
<protein>
    <submittedName>
        <fullName evidence="8">Phage integrase family protein</fullName>
    </submittedName>
</protein>
<evidence type="ECO:0000313" key="8">
    <source>
        <dbReference type="EMBL" id="AXC16112.1"/>
    </source>
</evidence>
<feature type="domain" description="Tyr recombinase" evidence="6">
    <location>
        <begin position="120"/>
        <end position="305"/>
    </location>
</feature>
<dbReference type="CDD" id="cd00397">
    <property type="entry name" value="DNA_BRE_C"/>
    <property type="match status" value="1"/>
</dbReference>
<feature type="domain" description="Core-binding (CB)" evidence="7">
    <location>
        <begin position="11"/>
        <end position="95"/>
    </location>
</feature>
<dbReference type="InterPro" id="IPR010998">
    <property type="entry name" value="Integrase_recombinase_N"/>
</dbReference>
<dbReference type="PANTHER" id="PTHR30349:SF81">
    <property type="entry name" value="TYROSINE RECOMBINASE XERC"/>
    <property type="match status" value="1"/>
</dbReference>